<accession>A0A4P2PZN2</accession>
<dbReference type="EMBL" id="CP012670">
    <property type="protein sequence ID" value="AUX22369.1"/>
    <property type="molecule type" value="Genomic_DNA"/>
</dbReference>
<dbReference type="AlphaFoldDB" id="A0A4P2PZN2"/>
<evidence type="ECO:0000313" key="2">
    <source>
        <dbReference type="Proteomes" id="UP000295781"/>
    </source>
</evidence>
<proteinExistence type="predicted"/>
<evidence type="ECO:0000313" key="1">
    <source>
        <dbReference type="EMBL" id="AUX22369.1"/>
    </source>
</evidence>
<protein>
    <submittedName>
        <fullName evidence="1">Uncharacterized protein</fullName>
    </submittedName>
</protein>
<dbReference type="Proteomes" id="UP000295781">
    <property type="component" value="Chromosome"/>
</dbReference>
<gene>
    <name evidence="1" type="ORF">SOCEGT47_028700</name>
</gene>
<organism evidence="1 2">
    <name type="scientific">Sorangium cellulosum</name>
    <name type="common">Polyangium cellulosum</name>
    <dbReference type="NCBI Taxonomy" id="56"/>
    <lineage>
        <taxon>Bacteria</taxon>
        <taxon>Pseudomonadati</taxon>
        <taxon>Myxococcota</taxon>
        <taxon>Polyangia</taxon>
        <taxon>Polyangiales</taxon>
        <taxon>Polyangiaceae</taxon>
        <taxon>Sorangium</taxon>
    </lineage>
</organism>
<reference evidence="1 2" key="1">
    <citation type="submission" date="2015-09" db="EMBL/GenBank/DDBJ databases">
        <title>Sorangium comparison.</title>
        <authorList>
            <person name="Zaburannyi N."/>
            <person name="Bunk B."/>
            <person name="Overmann J."/>
            <person name="Mueller R."/>
        </authorList>
    </citation>
    <scope>NUCLEOTIDE SEQUENCE [LARGE SCALE GENOMIC DNA]</scope>
    <source>
        <strain evidence="1 2">So ceGT47</strain>
    </source>
</reference>
<sequence length="24" mass="2830">MLEPVPAQFRIIEERRGNQATSRM</sequence>
<name>A0A4P2PZN2_SORCE</name>